<dbReference type="PANTHER" id="PTHR28063:SF1">
    <property type="entry name" value="RNA POLYMERASE II NUCLEAR LOCALIZATION PROTEIN IWR1"/>
    <property type="match status" value="1"/>
</dbReference>
<feature type="region of interest" description="Disordered" evidence="1">
    <location>
        <begin position="369"/>
        <end position="437"/>
    </location>
</feature>
<evidence type="ECO:0000256" key="1">
    <source>
        <dbReference type="SAM" id="MobiDB-lite"/>
    </source>
</evidence>
<feature type="compositionally biased region" description="Low complexity" evidence="1">
    <location>
        <begin position="120"/>
        <end position="134"/>
    </location>
</feature>
<organism evidence="2 3">
    <name type="scientific">Purpureocillium lavendulum</name>
    <dbReference type="NCBI Taxonomy" id="1247861"/>
    <lineage>
        <taxon>Eukaryota</taxon>
        <taxon>Fungi</taxon>
        <taxon>Dikarya</taxon>
        <taxon>Ascomycota</taxon>
        <taxon>Pezizomycotina</taxon>
        <taxon>Sordariomycetes</taxon>
        <taxon>Hypocreomycetidae</taxon>
        <taxon>Hypocreales</taxon>
        <taxon>Ophiocordycipitaceae</taxon>
        <taxon>Purpureocillium</taxon>
    </lineage>
</organism>
<evidence type="ECO:0000313" key="3">
    <source>
        <dbReference type="Proteomes" id="UP001163105"/>
    </source>
</evidence>
<feature type="compositionally biased region" description="Basic and acidic residues" evidence="1">
    <location>
        <begin position="212"/>
        <end position="236"/>
    </location>
</feature>
<accession>A0AB34G454</accession>
<keyword evidence="3" id="KW-1185">Reference proteome</keyword>
<feature type="compositionally biased region" description="Basic and acidic residues" evidence="1">
    <location>
        <begin position="1"/>
        <end position="21"/>
    </location>
</feature>
<feature type="region of interest" description="Disordered" evidence="1">
    <location>
        <begin position="55"/>
        <end position="163"/>
    </location>
</feature>
<evidence type="ECO:0000313" key="2">
    <source>
        <dbReference type="EMBL" id="KAJ6446397.1"/>
    </source>
</evidence>
<dbReference type="GO" id="GO:0006606">
    <property type="term" value="P:protein import into nucleus"/>
    <property type="evidence" value="ECO:0007669"/>
    <property type="project" value="InterPro"/>
</dbReference>
<proteinExistence type="predicted"/>
<feature type="compositionally biased region" description="Polar residues" evidence="1">
    <location>
        <begin position="143"/>
        <end position="158"/>
    </location>
</feature>
<dbReference type="EMBL" id="JAQHRD010000001">
    <property type="protein sequence ID" value="KAJ6446397.1"/>
    <property type="molecule type" value="Genomic_DNA"/>
</dbReference>
<feature type="compositionally biased region" description="Basic and acidic residues" evidence="1">
    <location>
        <begin position="71"/>
        <end position="94"/>
    </location>
</feature>
<sequence>MCKDDRWQPSIRDNLEPEAAHLPHTAGAPSAMSIPPQLIRVKRKRVEEAPVQFLQFDASQKRHRSGNWAYQRRDPAAEPVRADKPVIHTSRPEDASPPTKKHQGLRQSLDSTVVGRSDETAAAATQASSKSTVAEPRRFRVSRSATLSAGKRQAQNAGVSKRDRYSPAVFVEGTKRKKLPRKSLAVLHEAVVQPDKTPEPAADGLTSPVQQKDLKRPGVRNKAGDAAKDGPVRRPLPESLANRQHGNMEQIAADMDQWVLNEIGANLHGLEQDKQSPQKPKFKPKAPVKRFHERHPELAQTSHIHESAEVAMTDASDDEAGDDDADWIIEEYVRVPALSISVDVPVTDIGVLELDDDEDSILFLGLLPDDEDDADEEDEDENDYPEDEVDSDDEFGRHAYLYRNTNASDEEEFDNTYYSGGDDDNEDDLVRTVNEDDDDDVRMARIRAYMKRHSAFP</sequence>
<dbReference type="AlphaFoldDB" id="A0AB34G454"/>
<dbReference type="GO" id="GO:0005737">
    <property type="term" value="C:cytoplasm"/>
    <property type="evidence" value="ECO:0007669"/>
    <property type="project" value="TreeGrafter"/>
</dbReference>
<name>A0AB34G454_9HYPO</name>
<protein>
    <submittedName>
        <fullName evidence="2">Transcription factor Iwr1</fullName>
    </submittedName>
</protein>
<feature type="region of interest" description="Disordered" evidence="1">
    <location>
        <begin position="1"/>
        <end position="36"/>
    </location>
</feature>
<feature type="region of interest" description="Disordered" evidence="1">
    <location>
        <begin position="191"/>
        <end position="236"/>
    </location>
</feature>
<gene>
    <name evidence="2" type="ORF">O9K51_01170</name>
</gene>
<feature type="compositionally biased region" description="Acidic residues" evidence="1">
    <location>
        <begin position="369"/>
        <end position="393"/>
    </location>
</feature>
<dbReference type="InterPro" id="IPR040150">
    <property type="entry name" value="Iwr1"/>
</dbReference>
<dbReference type="PANTHER" id="PTHR28063">
    <property type="entry name" value="RNA POLYMERASE II NUCLEAR LOCALIZATION PROTEIN IWR1"/>
    <property type="match status" value="1"/>
</dbReference>
<comment type="caution">
    <text evidence="2">The sequence shown here is derived from an EMBL/GenBank/DDBJ whole genome shotgun (WGS) entry which is preliminary data.</text>
</comment>
<dbReference type="Proteomes" id="UP001163105">
    <property type="component" value="Unassembled WGS sequence"/>
</dbReference>
<reference evidence="2" key="1">
    <citation type="submission" date="2023-01" db="EMBL/GenBank/DDBJ databases">
        <title>The growth and conidiation of Purpureocillium lavendulum are regulated by nitrogen source and histone H3K14 acetylation.</title>
        <authorList>
            <person name="Tang P."/>
            <person name="Han J."/>
            <person name="Zhang C."/>
            <person name="Tang P."/>
            <person name="Qi F."/>
            <person name="Zhang K."/>
            <person name="Liang L."/>
        </authorList>
    </citation>
    <scope>NUCLEOTIDE SEQUENCE</scope>
    <source>
        <strain evidence="2">YMF1.00683</strain>
    </source>
</reference>